<sequence>MKLCLLVSATITSVTTYPGMGKVMDDLYYYNQSRADRAPVIFLGSTKLLGDISTCPTALTPVESIPVHDTPGSLGSIVCAADACRVYKYAMLNMASASKDPSTGDCSSLARGAIRLGFHDAGASDLNAGYGGSGVDGSIL</sequence>
<dbReference type="GO" id="GO:0020037">
    <property type="term" value="F:heme binding"/>
    <property type="evidence" value="ECO:0007669"/>
    <property type="project" value="InterPro"/>
</dbReference>
<dbReference type="InterPro" id="IPR019794">
    <property type="entry name" value="Peroxidases_AS"/>
</dbReference>
<dbReference type="GO" id="GO:0006979">
    <property type="term" value="P:response to oxidative stress"/>
    <property type="evidence" value="ECO:0007669"/>
    <property type="project" value="InterPro"/>
</dbReference>
<dbReference type="STRING" id="1262450.S3BR01"/>
<dbReference type="InterPro" id="IPR010255">
    <property type="entry name" value="Haem_peroxidase_sf"/>
</dbReference>
<evidence type="ECO:0000313" key="3">
    <source>
        <dbReference type="Proteomes" id="UP000016923"/>
    </source>
</evidence>
<dbReference type="SUPFAM" id="SSF48113">
    <property type="entry name" value="Heme-dependent peroxidases"/>
    <property type="match status" value="1"/>
</dbReference>
<evidence type="ECO:0000313" key="2">
    <source>
        <dbReference type="EMBL" id="EPE02827.1"/>
    </source>
</evidence>
<protein>
    <submittedName>
        <fullName evidence="2">Ligninase h2</fullName>
    </submittedName>
</protein>
<dbReference type="EMBL" id="KE148173">
    <property type="protein sequence ID" value="EPE02827.1"/>
    <property type="molecule type" value="Genomic_DNA"/>
</dbReference>
<gene>
    <name evidence="2" type="ORF">F503_01568</name>
</gene>
<accession>S3BR01</accession>
<dbReference type="Gene3D" id="1.10.520.10">
    <property type="match status" value="1"/>
</dbReference>
<dbReference type="HOGENOM" id="CLU_1835744_0_0_1"/>
<proteinExistence type="predicted"/>
<dbReference type="PRINTS" id="PR00462">
    <property type="entry name" value="LIGNINASE"/>
</dbReference>
<organism evidence="2 3">
    <name type="scientific">Ophiostoma piceae (strain UAMH 11346)</name>
    <name type="common">Sap stain fungus</name>
    <dbReference type="NCBI Taxonomy" id="1262450"/>
    <lineage>
        <taxon>Eukaryota</taxon>
        <taxon>Fungi</taxon>
        <taxon>Dikarya</taxon>
        <taxon>Ascomycota</taxon>
        <taxon>Pezizomycotina</taxon>
        <taxon>Sordariomycetes</taxon>
        <taxon>Sordariomycetidae</taxon>
        <taxon>Ophiostomatales</taxon>
        <taxon>Ophiostomataceae</taxon>
        <taxon>Ophiostoma</taxon>
    </lineage>
</organism>
<dbReference type="AlphaFoldDB" id="S3BR01"/>
<dbReference type="GO" id="GO:0004601">
    <property type="term" value="F:peroxidase activity"/>
    <property type="evidence" value="ECO:0007669"/>
    <property type="project" value="InterPro"/>
</dbReference>
<feature type="signal peptide" evidence="1">
    <location>
        <begin position="1"/>
        <end position="16"/>
    </location>
</feature>
<name>S3BR01_OPHP1</name>
<dbReference type="Proteomes" id="UP000016923">
    <property type="component" value="Unassembled WGS sequence"/>
</dbReference>
<dbReference type="PROSITE" id="PS00436">
    <property type="entry name" value="PEROXIDASE_2"/>
    <property type="match status" value="1"/>
</dbReference>
<dbReference type="OrthoDB" id="4868616at2759"/>
<keyword evidence="3" id="KW-1185">Reference proteome</keyword>
<dbReference type="VEuPathDB" id="FungiDB:F503_01568"/>
<reference evidence="2 3" key="1">
    <citation type="journal article" date="2013" name="BMC Genomics">
        <title>The genome and transcriptome of the pine saprophyte Ophiostoma piceae, and a comparison with the bark beetle-associated pine pathogen Grosmannia clavigera.</title>
        <authorList>
            <person name="Haridas S."/>
            <person name="Wang Y."/>
            <person name="Lim L."/>
            <person name="Massoumi Alamouti S."/>
            <person name="Jackman S."/>
            <person name="Docking R."/>
            <person name="Robertson G."/>
            <person name="Birol I."/>
            <person name="Bohlmann J."/>
            <person name="Breuil C."/>
        </authorList>
    </citation>
    <scope>NUCLEOTIDE SEQUENCE [LARGE SCALE GENOMIC DNA]</scope>
    <source>
        <strain evidence="2 3">UAMH 11346</strain>
    </source>
</reference>
<evidence type="ECO:0000256" key="1">
    <source>
        <dbReference type="SAM" id="SignalP"/>
    </source>
</evidence>
<dbReference type="InterPro" id="IPR001621">
    <property type="entry name" value="Ligninase"/>
</dbReference>
<keyword evidence="1" id="KW-0732">Signal</keyword>
<feature type="chain" id="PRO_5004518061" evidence="1">
    <location>
        <begin position="17"/>
        <end position="140"/>
    </location>
</feature>